<name>F0SL41_RUBBR</name>
<dbReference type="Pfam" id="PF07635">
    <property type="entry name" value="PSCyt1"/>
    <property type="match status" value="1"/>
</dbReference>
<dbReference type="STRING" id="756272.Plabr_3327"/>
<dbReference type="GO" id="GO:0009055">
    <property type="term" value="F:electron transfer activity"/>
    <property type="evidence" value="ECO:0007669"/>
    <property type="project" value="InterPro"/>
</dbReference>
<dbReference type="InterPro" id="IPR011429">
    <property type="entry name" value="Cyt_c_Planctomycete-type"/>
</dbReference>
<dbReference type="KEGG" id="pbs:Plabr_3327"/>
<dbReference type="PROSITE" id="PS50082">
    <property type="entry name" value="WD_REPEATS_2"/>
    <property type="match status" value="2"/>
</dbReference>
<gene>
    <name evidence="7" type="ordered locus">Plabr_3327</name>
</gene>
<feature type="repeat" description="WD" evidence="3">
    <location>
        <begin position="301"/>
        <end position="342"/>
    </location>
</feature>
<sequence length="763" mass="81204">MNVMPMSKSFLFLLGLVVTFGAPTALSAADEKSEEKVEKITYDDHILPIFRQRCGSCHNANDAKGGLVLDTYLGVIEGGGSGNVIEKGDAGSSYLYMLVTHDSEPIMPPGQPKIPDTELSMIQKWIDLGALENQGSKIVKKKNDLAKIEISTERPASAPVMPDGMTLNPVIVTSMPNSVTALAASPWAPLAAVSGHEQVLLYHTQTGQLEGVLPFPEGVPQVLKFSRNGELLLVGGGRGGANGQVVLFDVKTGSRVAVLGNEYDSVLAADISADHTQVALAGPKRIVRVYSVQSGEMMYELKKHTDWVLALEFSPDGVLLATGDRSNGMFLWEALTGNEYLSLKGHTGAITDISWRPDSNLVASSSEDGTIRLWELNNGKEVKRWNAHGGGVSAMDFTREANIVSIGRDRQAKLWQADGKNLKSYGGLKDVGLEVAYDAELKQVLGGDWLGEVRVWGADSGSHHYSIHANPPAMSEQLAALSQKVAEAGKQVASNEQQIASIRSAVEKRKAAVAAGQAKLKELQTAHAKAEQAKQAADKAAAEQQNAVKAAQTENEKIGKELQQAVNARKAADENAAKLQQAAKQAAQAEQQAKQAVDAAQKQIETLKQQGEEAKEALTKAEAALASAQADVTKRSQELASARQAADNAQKAAAAAKSAVDNLTAKQQAIAQKIDQATKSMQKAQADSKAQAGSIGKLAGQVESQKKAIAEAEKKAAPTDDEKKKLAELEQTLKQHASLKGLLEQHAKELKQQIDSGAQASAK</sequence>
<dbReference type="PANTHER" id="PTHR22847">
    <property type="entry name" value="WD40 REPEAT PROTEIN"/>
    <property type="match status" value="1"/>
</dbReference>
<dbReference type="InterPro" id="IPR015943">
    <property type="entry name" value="WD40/YVTN_repeat-like_dom_sf"/>
</dbReference>
<evidence type="ECO:0000256" key="2">
    <source>
        <dbReference type="ARBA" id="ARBA00022737"/>
    </source>
</evidence>
<dbReference type="GO" id="GO:0020037">
    <property type="term" value="F:heme binding"/>
    <property type="evidence" value="ECO:0007669"/>
    <property type="project" value="InterPro"/>
</dbReference>
<dbReference type="PROSITE" id="PS50294">
    <property type="entry name" value="WD_REPEATS_REGION"/>
    <property type="match status" value="2"/>
</dbReference>
<dbReference type="PANTHER" id="PTHR22847:SF637">
    <property type="entry name" value="WD REPEAT DOMAIN 5B"/>
    <property type="match status" value="1"/>
</dbReference>
<dbReference type="EMBL" id="CP002546">
    <property type="protein sequence ID" value="ADY60924.1"/>
    <property type="molecule type" value="Genomic_DNA"/>
</dbReference>
<evidence type="ECO:0000256" key="5">
    <source>
        <dbReference type="SAM" id="SignalP"/>
    </source>
</evidence>
<dbReference type="InterPro" id="IPR011047">
    <property type="entry name" value="Quinoprotein_ADH-like_sf"/>
</dbReference>
<feature type="region of interest" description="Disordered" evidence="4">
    <location>
        <begin position="702"/>
        <end position="725"/>
    </location>
</feature>
<keyword evidence="8" id="KW-1185">Reference proteome</keyword>
<accession>F0SL41</accession>
<dbReference type="Pfam" id="PF00400">
    <property type="entry name" value="WD40"/>
    <property type="match status" value="3"/>
</dbReference>
<dbReference type="SUPFAM" id="SSF46626">
    <property type="entry name" value="Cytochrome c"/>
    <property type="match status" value="1"/>
</dbReference>
<dbReference type="OrthoDB" id="226265at2"/>
<dbReference type="eggNOG" id="COG2319">
    <property type="taxonomic scope" value="Bacteria"/>
</dbReference>
<feature type="signal peptide" evidence="5">
    <location>
        <begin position="1"/>
        <end position="28"/>
    </location>
</feature>
<proteinExistence type="predicted"/>
<dbReference type="PROSITE" id="PS00678">
    <property type="entry name" value="WD_REPEATS_1"/>
    <property type="match status" value="1"/>
</dbReference>
<evidence type="ECO:0000256" key="1">
    <source>
        <dbReference type="ARBA" id="ARBA00022574"/>
    </source>
</evidence>
<protein>
    <submittedName>
        <fullName evidence="7">WD40 repeat-containing protein</fullName>
    </submittedName>
</protein>
<feature type="chain" id="PRO_5003260638" evidence="5">
    <location>
        <begin position="29"/>
        <end position="763"/>
    </location>
</feature>
<keyword evidence="5" id="KW-0732">Signal</keyword>
<dbReference type="InterPro" id="IPR036909">
    <property type="entry name" value="Cyt_c-like_dom_sf"/>
</dbReference>
<keyword evidence="2" id="KW-0677">Repeat</keyword>
<evidence type="ECO:0000256" key="4">
    <source>
        <dbReference type="SAM" id="MobiDB-lite"/>
    </source>
</evidence>
<dbReference type="Gene3D" id="2.130.10.10">
    <property type="entry name" value="YVTN repeat-like/Quinoprotein amine dehydrogenase"/>
    <property type="match status" value="2"/>
</dbReference>
<dbReference type="InterPro" id="IPR019775">
    <property type="entry name" value="WD40_repeat_CS"/>
</dbReference>
<dbReference type="HOGENOM" id="CLU_019648_0_0_0"/>
<dbReference type="AlphaFoldDB" id="F0SL41"/>
<dbReference type="CDD" id="cd00200">
    <property type="entry name" value="WD40"/>
    <property type="match status" value="1"/>
</dbReference>
<evidence type="ECO:0000259" key="6">
    <source>
        <dbReference type="Pfam" id="PF07635"/>
    </source>
</evidence>
<dbReference type="SMART" id="SM00320">
    <property type="entry name" value="WD40"/>
    <property type="match status" value="6"/>
</dbReference>
<evidence type="ECO:0000256" key="3">
    <source>
        <dbReference type="PROSITE-ProRule" id="PRU00221"/>
    </source>
</evidence>
<reference evidence="8" key="1">
    <citation type="submission" date="2011-02" db="EMBL/GenBank/DDBJ databases">
        <title>The complete genome of Planctomyces brasiliensis DSM 5305.</title>
        <authorList>
            <person name="Lucas S."/>
            <person name="Copeland A."/>
            <person name="Lapidus A."/>
            <person name="Bruce D."/>
            <person name="Goodwin L."/>
            <person name="Pitluck S."/>
            <person name="Kyrpides N."/>
            <person name="Mavromatis K."/>
            <person name="Pagani I."/>
            <person name="Ivanova N."/>
            <person name="Ovchinnikova G."/>
            <person name="Lu M."/>
            <person name="Detter J.C."/>
            <person name="Han C."/>
            <person name="Land M."/>
            <person name="Hauser L."/>
            <person name="Markowitz V."/>
            <person name="Cheng J.-F."/>
            <person name="Hugenholtz P."/>
            <person name="Woyke T."/>
            <person name="Wu D."/>
            <person name="Tindall B."/>
            <person name="Pomrenke H.G."/>
            <person name="Brambilla E."/>
            <person name="Klenk H.-P."/>
            <person name="Eisen J.A."/>
        </authorList>
    </citation>
    <scope>NUCLEOTIDE SEQUENCE [LARGE SCALE GENOMIC DNA]</scope>
    <source>
        <strain evidence="8">ATCC 49424 / DSM 5305 / JCM 21570 / NBRC 103401 / IFAM 1448</strain>
    </source>
</reference>
<feature type="repeat" description="WD" evidence="3">
    <location>
        <begin position="343"/>
        <end position="384"/>
    </location>
</feature>
<organism evidence="7 8">
    <name type="scientific">Rubinisphaera brasiliensis (strain ATCC 49424 / DSM 5305 / JCM 21570 / IAM 15109 / NBRC 103401 / IFAM 1448)</name>
    <name type="common">Planctomyces brasiliensis</name>
    <dbReference type="NCBI Taxonomy" id="756272"/>
    <lineage>
        <taxon>Bacteria</taxon>
        <taxon>Pseudomonadati</taxon>
        <taxon>Planctomycetota</taxon>
        <taxon>Planctomycetia</taxon>
        <taxon>Planctomycetales</taxon>
        <taxon>Planctomycetaceae</taxon>
        <taxon>Rubinisphaera</taxon>
    </lineage>
</organism>
<keyword evidence="1 3" id="KW-0853">WD repeat</keyword>
<dbReference type="Proteomes" id="UP000006860">
    <property type="component" value="Chromosome"/>
</dbReference>
<dbReference type="InterPro" id="IPR001680">
    <property type="entry name" value="WD40_rpt"/>
</dbReference>
<evidence type="ECO:0000313" key="7">
    <source>
        <dbReference type="EMBL" id="ADY60924.1"/>
    </source>
</evidence>
<evidence type="ECO:0000313" key="8">
    <source>
        <dbReference type="Proteomes" id="UP000006860"/>
    </source>
</evidence>
<feature type="compositionally biased region" description="Basic and acidic residues" evidence="4">
    <location>
        <begin position="704"/>
        <end position="725"/>
    </location>
</feature>
<feature type="domain" description="Cytochrome C Planctomycete-type" evidence="6">
    <location>
        <begin position="54"/>
        <end position="109"/>
    </location>
</feature>
<dbReference type="SUPFAM" id="SSF50998">
    <property type="entry name" value="Quinoprotein alcohol dehydrogenase-like"/>
    <property type="match status" value="1"/>
</dbReference>